<keyword evidence="5 10" id="KW-1133">Transmembrane helix</keyword>
<evidence type="ECO:0000259" key="12">
    <source>
        <dbReference type="Pfam" id="PF01610"/>
    </source>
</evidence>
<comment type="subcellular location">
    <subcellularLocation>
        <location evidence="1">Membrane</location>
        <topology evidence="1">Multi-pass membrane protein</topology>
    </subcellularLocation>
</comment>
<dbReference type="RefSeq" id="WP_189575662.1">
    <property type="nucleotide sequence ID" value="NZ_BMXV01000004.1"/>
</dbReference>
<organism evidence="13 14">
    <name type="scientific">Marinobacter zhanjiangensis</name>
    <dbReference type="NCBI Taxonomy" id="578215"/>
    <lineage>
        <taxon>Bacteria</taxon>
        <taxon>Pseudomonadati</taxon>
        <taxon>Pseudomonadota</taxon>
        <taxon>Gammaproteobacteria</taxon>
        <taxon>Pseudomonadales</taxon>
        <taxon>Marinobacteraceae</taxon>
        <taxon>Marinobacter</taxon>
    </lineage>
</organism>
<keyword evidence="6" id="KW-0560">Oxidoreductase</keyword>
<dbReference type="Pfam" id="PF00487">
    <property type="entry name" value="FA_desaturase"/>
    <property type="match status" value="1"/>
</dbReference>
<sequence length="394" mass="46339">MWYNGLLDLSWMQLVLVTLAMTHVTIVSVTLYLHRHSAHNSLDLHPVLKHFFRFWLWLTTSINTREWTAIHRKHHATCETENDPHSPVVKGIRKVLFEGAELYAEATTPETLERFGKNTPDDWMERNVYTRHRNLGIALMFVLNLSLFGVNGIWIWALQMMWIPVWAAGVINGLGHYVGYRNFECRDNARNISPLGIVIGGEELHNNHHTYPNSAKMSRRWYEIDLGWGYIRLFQLFGLAKPKGYRPVVHWVPGKQEVDVETVQAITNDRFDIMRQYRKRVMEPVLRQQKSLMDEGIRPRYRRVKKLLSRDRSLIPPQEQAQLESVLETHPTLRQIYDMNQQLQALWRRRGVKPQEKLQALMAWCREAEASRIRYLEDFAAHLRAYSLRPAANT</sequence>
<reference evidence="14" key="1">
    <citation type="journal article" date="2019" name="Int. J. Syst. Evol. Microbiol.">
        <title>The Global Catalogue of Microorganisms (GCM) 10K type strain sequencing project: providing services to taxonomists for standard genome sequencing and annotation.</title>
        <authorList>
            <consortium name="The Broad Institute Genomics Platform"/>
            <consortium name="The Broad Institute Genome Sequencing Center for Infectious Disease"/>
            <person name="Wu L."/>
            <person name="Ma J."/>
        </authorList>
    </citation>
    <scope>NUCLEOTIDE SEQUENCE [LARGE SCALE GENOMIC DNA]</scope>
    <source>
        <strain evidence="14">KCTC 22280</strain>
    </source>
</reference>
<feature type="transmembrane region" description="Helical" evidence="10">
    <location>
        <begin position="12"/>
        <end position="33"/>
    </location>
</feature>
<keyword evidence="4" id="KW-0276">Fatty acid metabolism</keyword>
<comment type="similarity">
    <text evidence="2">Belongs to the fatty acid desaturase type 2 family.</text>
</comment>
<evidence type="ECO:0000256" key="1">
    <source>
        <dbReference type="ARBA" id="ARBA00004141"/>
    </source>
</evidence>
<evidence type="ECO:0000256" key="8">
    <source>
        <dbReference type="ARBA" id="ARBA00023098"/>
    </source>
</evidence>
<keyword evidence="14" id="KW-1185">Reference proteome</keyword>
<feature type="transmembrane region" description="Helical" evidence="10">
    <location>
        <begin position="163"/>
        <end position="180"/>
    </location>
</feature>
<name>A0ABQ3AYD4_9GAMM</name>
<dbReference type="EMBL" id="BMXV01000004">
    <property type="protein sequence ID" value="GGY71678.1"/>
    <property type="molecule type" value="Genomic_DNA"/>
</dbReference>
<gene>
    <name evidence="13" type="ORF">GCM10007071_18270</name>
</gene>
<protein>
    <submittedName>
        <fullName evidence="13">Aminotransferase</fullName>
    </submittedName>
</protein>
<keyword evidence="13" id="KW-0032">Aminotransferase</keyword>
<dbReference type="InterPro" id="IPR015876">
    <property type="entry name" value="Acyl-CoA_DS"/>
</dbReference>
<dbReference type="InterPro" id="IPR005804">
    <property type="entry name" value="FA_desaturase_dom"/>
</dbReference>
<evidence type="ECO:0000313" key="13">
    <source>
        <dbReference type="EMBL" id="GGY71678.1"/>
    </source>
</evidence>
<keyword evidence="13" id="KW-0808">Transferase</keyword>
<feature type="domain" description="Fatty acid desaturase" evidence="11">
    <location>
        <begin position="10"/>
        <end position="226"/>
    </location>
</feature>
<keyword evidence="8" id="KW-0443">Lipid metabolism</keyword>
<evidence type="ECO:0000256" key="3">
    <source>
        <dbReference type="ARBA" id="ARBA00022692"/>
    </source>
</evidence>
<keyword evidence="7" id="KW-0408">Iron</keyword>
<keyword evidence="3 10" id="KW-0812">Transmembrane</keyword>
<evidence type="ECO:0000259" key="11">
    <source>
        <dbReference type="Pfam" id="PF00487"/>
    </source>
</evidence>
<dbReference type="Proteomes" id="UP000601597">
    <property type="component" value="Unassembled WGS sequence"/>
</dbReference>
<evidence type="ECO:0000256" key="10">
    <source>
        <dbReference type="SAM" id="Phobius"/>
    </source>
</evidence>
<evidence type="ECO:0000256" key="5">
    <source>
        <dbReference type="ARBA" id="ARBA00022989"/>
    </source>
</evidence>
<evidence type="ECO:0000313" key="14">
    <source>
        <dbReference type="Proteomes" id="UP000601597"/>
    </source>
</evidence>
<dbReference type="PANTHER" id="PTHR11351:SF33">
    <property type="entry name" value="DELTA-9 FATTY ACID DESATURASE, DESA"/>
    <property type="match status" value="1"/>
</dbReference>
<dbReference type="CDD" id="cd03505">
    <property type="entry name" value="Delta9-FADS-like"/>
    <property type="match status" value="1"/>
</dbReference>
<dbReference type="Pfam" id="PF01610">
    <property type="entry name" value="DDE_Tnp_ISL3"/>
    <property type="match status" value="1"/>
</dbReference>
<feature type="transmembrane region" description="Helical" evidence="10">
    <location>
        <begin position="135"/>
        <end position="157"/>
    </location>
</feature>
<evidence type="ECO:0000256" key="2">
    <source>
        <dbReference type="ARBA" id="ARBA00008749"/>
    </source>
</evidence>
<feature type="domain" description="Transposase IS204/IS1001/IS1096/IS1165 DDE" evidence="12">
    <location>
        <begin position="266"/>
        <end position="386"/>
    </location>
</feature>
<evidence type="ECO:0000256" key="7">
    <source>
        <dbReference type="ARBA" id="ARBA00023004"/>
    </source>
</evidence>
<dbReference type="InterPro" id="IPR002560">
    <property type="entry name" value="Transposase_DDE"/>
</dbReference>
<dbReference type="GO" id="GO:0008483">
    <property type="term" value="F:transaminase activity"/>
    <property type="evidence" value="ECO:0007669"/>
    <property type="project" value="UniProtKB-KW"/>
</dbReference>
<evidence type="ECO:0000256" key="9">
    <source>
        <dbReference type="ARBA" id="ARBA00023136"/>
    </source>
</evidence>
<proteinExistence type="inferred from homology"/>
<comment type="caution">
    <text evidence="13">The sequence shown here is derived from an EMBL/GenBank/DDBJ whole genome shotgun (WGS) entry which is preliminary data.</text>
</comment>
<evidence type="ECO:0000256" key="6">
    <source>
        <dbReference type="ARBA" id="ARBA00023002"/>
    </source>
</evidence>
<dbReference type="PANTHER" id="PTHR11351">
    <property type="entry name" value="ACYL-COA DESATURASE"/>
    <property type="match status" value="1"/>
</dbReference>
<accession>A0ABQ3AYD4</accession>
<evidence type="ECO:0000256" key="4">
    <source>
        <dbReference type="ARBA" id="ARBA00022832"/>
    </source>
</evidence>
<keyword evidence="9 10" id="KW-0472">Membrane</keyword>